<protein>
    <recommendedName>
        <fullName evidence="2">DUF8128 domain-containing protein</fullName>
    </recommendedName>
</protein>
<evidence type="ECO:0000259" key="2">
    <source>
        <dbReference type="Pfam" id="PF26449"/>
    </source>
</evidence>
<feature type="transmembrane region" description="Helical" evidence="1">
    <location>
        <begin position="20"/>
        <end position="39"/>
    </location>
</feature>
<dbReference type="Proteomes" id="UP000229334">
    <property type="component" value="Unassembled WGS sequence"/>
</dbReference>
<sequence length="393" mass="45211">MSDLFLQSILDLLLSAGQFFLLWSPFLLAFLLWETYLYYIRAKWLKENIAVLLEIKLPREVFKSPLAMELVITALHQASSGTLIDQYIKGRTPASFSLEITSIAGKIHFYIWTPKFFQNIVESAIYAQYPEAEVYAVEDYTKAVDFGNQGSVWELRGVEFKFTEADSYPIKTYVDYGLDKDPKEEFKIDPITSFLEFIGSIEATHQIWSQLIITPAPKSWKDSVQKELDKLLKRDKPKKEGDMSWGEFALSSGEREKVKAVEKSLAKLAFNSGLRVLYLSRDDTVRIPIFVGIMTNYKQFGAQNLNSFKPLMTAGLDYPWQDPFGFRVPRIRRKFFQNYVYRSYHYPPASKKPMVMTTEELATLFHIPGQVATTPTLERIPSKRGEPPVNLPV</sequence>
<evidence type="ECO:0000256" key="1">
    <source>
        <dbReference type="SAM" id="Phobius"/>
    </source>
</evidence>
<gene>
    <name evidence="3" type="ORF">COX02_01375</name>
</gene>
<keyword evidence="1" id="KW-0812">Transmembrane</keyword>
<dbReference type="EMBL" id="PCSX01000023">
    <property type="protein sequence ID" value="PIP58245.1"/>
    <property type="molecule type" value="Genomic_DNA"/>
</dbReference>
<comment type="caution">
    <text evidence="3">The sequence shown here is derived from an EMBL/GenBank/DDBJ whole genome shotgun (WGS) entry which is preliminary data.</text>
</comment>
<dbReference type="AlphaFoldDB" id="A0A2H0BKP0"/>
<keyword evidence="1" id="KW-0472">Membrane</keyword>
<evidence type="ECO:0000313" key="3">
    <source>
        <dbReference type="EMBL" id="PIP58245.1"/>
    </source>
</evidence>
<reference evidence="3 4" key="1">
    <citation type="submission" date="2017-09" db="EMBL/GenBank/DDBJ databases">
        <title>Depth-based differentiation of microbial function through sediment-hosted aquifers and enrichment of novel symbionts in the deep terrestrial subsurface.</title>
        <authorList>
            <person name="Probst A.J."/>
            <person name="Ladd B."/>
            <person name="Jarett J.K."/>
            <person name="Geller-Mcgrath D.E."/>
            <person name="Sieber C.M."/>
            <person name="Emerson J.B."/>
            <person name="Anantharaman K."/>
            <person name="Thomas B.C."/>
            <person name="Malmstrom R."/>
            <person name="Stieglmeier M."/>
            <person name="Klingl A."/>
            <person name="Woyke T."/>
            <person name="Ryan C.M."/>
            <person name="Banfield J.F."/>
        </authorList>
    </citation>
    <scope>NUCLEOTIDE SEQUENCE [LARGE SCALE GENOMIC DNA]</scope>
    <source>
        <strain evidence="3">CG22_combo_CG10-13_8_21_14_all_37_9</strain>
    </source>
</reference>
<name>A0A2H0BKP0_9BACT</name>
<proteinExistence type="predicted"/>
<dbReference type="InterPro" id="IPR058441">
    <property type="entry name" value="DUF8128"/>
</dbReference>
<evidence type="ECO:0000313" key="4">
    <source>
        <dbReference type="Proteomes" id="UP000229334"/>
    </source>
</evidence>
<dbReference type="Pfam" id="PF26449">
    <property type="entry name" value="DUF8128"/>
    <property type="match status" value="1"/>
</dbReference>
<feature type="domain" description="DUF8128" evidence="2">
    <location>
        <begin position="52"/>
        <end position="376"/>
    </location>
</feature>
<accession>A0A2H0BKP0</accession>
<keyword evidence="1" id="KW-1133">Transmembrane helix</keyword>
<organism evidence="3 4">
    <name type="scientific">Candidatus Vogelbacteria bacterium CG22_combo_CG10-13_8_21_14_all_37_9</name>
    <dbReference type="NCBI Taxonomy" id="1975046"/>
    <lineage>
        <taxon>Bacteria</taxon>
        <taxon>Candidatus Vogeliibacteriota</taxon>
    </lineage>
</organism>